<dbReference type="InterPro" id="IPR005545">
    <property type="entry name" value="YCII"/>
</dbReference>
<dbReference type="PANTHER" id="PTHR33606:SF3">
    <property type="entry name" value="PROTEIN YCII"/>
    <property type="match status" value="1"/>
</dbReference>
<evidence type="ECO:0000313" key="2">
    <source>
        <dbReference type="EMBL" id="KAJ7017963.1"/>
    </source>
</evidence>
<dbReference type="InterPro" id="IPR051807">
    <property type="entry name" value="Sec-metab_biosynth-assoc"/>
</dbReference>
<organism evidence="2 3">
    <name type="scientific">Mycena alexandri</name>
    <dbReference type="NCBI Taxonomy" id="1745969"/>
    <lineage>
        <taxon>Eukaryota</taxon>
        <taxon>Fungi</taxon>
        <taxon>Dikarya</taxon>
        <taxon>Basidiomycota</taxon>
        <taxon>Agaricomycotina</taxon>
        <taxon>Agaricomycetes</taxon>
        <taxon>Agaricomycetidae</taxon>
        <taxon>Agaricales</taxon>
        <taxon>Marasmiineae</taxon>
        <taxon>Mycenaceae</taxon>
        <taxon>Mycena</taxon>
    </lineage>
</organism>
<sequence>MARTFAFFGPYITGPEAQSLRARIRSAHLARLKPLHEQGIITNGGPFYNDDGAGEGAPDRPFGGSFFIMEAETRAEALKVLQEDVYYKEGLWDIPQIRLIEYVAPK</sequence>
<dbReference type="Proteomes" id="UP001218188">
    <property type="component" value="Unassembled WGS sequence"/>
</dbReference>
<keyword evidence="3" id="KW-1185">Reference proteome</keyword>
<name>A0AAD6WL31_9AGAR</name>
<dbReference type="AlphaFoldDB" id="A0AAD6WL31"/>
<evidence type="ECO:0000313" key="3">
    <source>
        <dbReference type="Proteomes" id="UP001218188"/>
    </source>
</evidence>
<dbReference type="SUPFAM" id="SSF54909">
    <property type="entry name" value="Dimeric alpha+beta barrel"/>
    <property type="match status" value="1"/>
</dbReference>
<feature type="domain" description="YCII-related" evidence="1">
    <location>
        <begin position="15"/>
        <end position="97"/>
    </location>
</feature>
<protein>
    <recommendedName>
        <fullName evidence="1">YCII-related domain-containing protein</fullName>
    </recommendedName>
</protein>
<dbReference type="PANTHER" id="PTHR33606">
    <property type="entry name" value="PROTEIN YCII"/>
    <property type="match status" value="1"/>
</dbReference>
<comment type="caution">
    <text evidence="2">The sequence shown here is derived from an EMBL/GenBank/DDBJ whole genome shotgun (WGS) entry which is preliminary data.</text>
</comment>
<dbReference type="Gene3D" id="3.30.70.1060">
    <property type="entry name" value="Dimeric alpha+beta barrel"/>
    <property type="match status" value="1"/>
</dbReference>
<dbReference type="EMBL" id="JARJCM010000369">
    <property type="protein sequence ID" value="KAJ7017963.1"/>
    <property type="molecule type" value="Genomic_DNA"/>
</dbReference>
<dbReference type="Pfam" id="PF03795">
    <property type="entry name" value="YCII"/>
    <property type="match status" value="1"/>
</dbReference>
<gene>
    <name evidence="2" type="ORF">C8F04DRAFT_408999</name>
</gene>
<accession>A0AAD6WL31</accession>
<evidence type="ECO:0000259" key="1">
    <source>
        <dbReference type="Pfam" id="PF03795"/>
    </source>
</evidence>
<reference evidence="2" key="1">
    <citation type="submission" date="2023-03" db="EMBL/GenBank/DDBJ databases">
        <title>Massive genome expansion in bonnet fungi (Mycena s.s.) driven by repeated elements and novel gene families across ecological guilds.</title>
        <authorList>
            <consortium name="Lawrence Berkeley National Laboratory"/>
            <person name="Harder C.B."/>
            <person name="Miyauchi S."/>
            <person name="Viragh M."/>
            <person name="Kuo A."/>
            <person name="Thoen E."/>
            <person name="Andreopoulos B."/>
            <person name="Lu D."/>
            <person name="Skrede I."/>
            <person name="Drula E."/>
            <person name="Henrissat B."/>
            <person name="Morin E."/>
            <person name="Kohler A."/>
            <person name="Barry K."/>
            <person name="LaButti K."/>
            <person name="Morin E."/>
            <person name="Salamov A."/>
            <person name="Lipzen A."/>
            <person name="Mereny Z."/>
            <person name="Hegedus B."/>
            <person name="Baldrian P."/>
            <person name="Stursova M."/>
            <person name="Weitz H."/>
            <person name="Taylor A."/>
            <person name="Grigoriev I.V."/>
            <person name="Nagy L.G."/>
            <person name="Martin F."/>
            <person name="Kauserud H."/>
        </authorList>
    </citation>
    <scope>NUCLEOTIDE SEQUENCE</scope>
    <source>
        <strain evidence="2">CBHHK200</strain>
    </source>
</reference>
<proteinExistence type="predicted"/>
<dbReference type="InterPro" id="IPR011008">
    <property type="entry name" value="Dimeric_a/b-barrel"/>
</dbReference>